<keyword evidence="2" id="KW-0479">Metal-binding</keyword>
<dbReference type="Pfam" id="PF13359">
    <property type="entry name" value="DDE_Tnp_4"/>
    <property type="match status" value="1"/>
</dbReference>
<dbReference type="InterPro" id="IPR027806">
    <property type="entry name" value="HARBI1_dom"/>
</dbReference>
<dbReference type="InterPro" id="IPR043502">
    <property type="entry name" value="DNA/RNA_pol_sf"/>
</dbReference>
<feature type="compositionally biased region" description="Low complexity" evidence="3">
    <location>
        <begin position="123"/>
        <end position="134"/>
    </location>
</feature>
<accession>A0A6S7I1L0</accession>
<dbReference type="Pfam" id="PF13650">
    <property type="entry name" value="Asp_protease_2"/>
    <property type="match status" value="1"/>
</dbReference>
<dbReference type="Gene3D" id="4.10.60.10">
    <property type="entry name" value="Zinc finger, CCHC-type"/>
    <property type="match status" value="1"/>
</dbReference>
<feature type="compositionally biased region" description="Polar residues" evidence="3">
    <location>
        <begin position="142"/>
        <end position="152"/>
    </location>
</feature>
<dbReference type="InterPro" id="IPR050951">
    <property type="entry name" value="Retrovirus_Pol_polyprotein"/>
</dbReference>
<dbReference type="OrthoDB" id="10060843at2759"/>
<dbReference type="GO" id="GO:0004190">
    <property type="term" value="F:aspartic-type endopeptidase activity"/>
    <property type="evidence" value="ECO:0007669"/>
    <property type="project" value="InterPro"/>
</dbReference>
<comment type="caution">
    <text evidence="4">The sequence shown here is derived from an EMBL/GenBank/DDBJ whole genome shotgun (WGS) entry which is preliminary data.</text>
</comment>
<evidence type="ECO:0000256" key="3">
    <source>
        <dbReference type="SAM" id="MobiDB-lite"/>
    </source>
</evidence>
<feature type="region of interest" description="Disordered" evidence="3">
    <location>
        <begin position="39"/>
        <end position="61"/>
    </location>
</feature>
<dbReference type="InterPro" id="IPR001878">
    <property type="entry name" value="Znf_CCHC"/>
</dbReference>
<dbReference type="PROSITE" id="PS00141">
    <property type="entry name" value="ASP_PROTEASE"/>
    <property type="match status" value="1"/>
</dbReference>
<keyword evidence="5" id="KW-1185">Reference proteome</keyword>
<dbReference type="AlphaFoldDB" id="A0A6S7I1L0"/>
<dbReference type="PANTHER" id="PTHR37984">
    <property type="entry name" value="PROTEIN CBG26694"/>
    <property type="match status" value="1"/>
</dbReference>
<dbReference type="GO" id="GO:0003676">
    <property type="term" value="F:nucleic acid binding"/>
    <property type="evidence" value="ECO:0007669"/>
    <property type="project" value="InterPro"/>
</dbReference>
<dbReference type="SUPFAM" id="SSF50630">
    <property type="entry name" value="Acid proteases"/>
    <property type="match status" value="1"/>
</dbReference>
<feature type="region of interest" description="Disordered" evidence="3">
    <location>
        <begin position="110"/>
        <end position="152"/>
    </location>
</feature>
<evidence type="ECO:0000313" key="4">
    <source>
        <dbReference type="EMBL" id="CAB4010799.1"/>
    </source>
</evidence>
<dbReference type="Gene3D" id="2.40.70.10">
    <property type="entry name" value="Acid Proteases"/>
    <property type="match status" value="1"/>
</dbReference>
<evidence type="ECO:0000256" key="1">
    <source>
        <dbReference type="ARBA" id="ARBA00001968"/>
    </source>
</evidence>
<dbReference type="Gene3D" id="3.30.70.270">
    <property type="match status" value="1"/>
</dbReference>
<dbReference type="GO" id="GO:0008270">
    <property type="term" value="F:zinc ion binding"/>
    <property type="evidence" value="ECO:0007669"/>
    <property type="project" value="InterPro"/>
</dbReference>
<dbReference type="CDD" id="cd01647">
    <property type="entry name" value="RT_LTR"/>
    <property type="match status" value="1"/>
</dbReference>
<evidence type="ECO:0000256" key="2">
    <source>
        <dbReference type="ARBA" id="ARBA00022723"/>
    </source>
</evidence>
<dbReference type="PROSITE" id="PS50158">
    <property type="entry name" value="ZF_CCHC"/>
    <property type="match status" value="1"/>
</dbReference>
<protein>
    <submittedName>
        <fullName evidence="4">Nuclease HARBI1</fullName>
    </submittedName>
</protein>
<reference evidence="4" key="1">
    <citation type="submission" date="2020-04" db="EMBL/GenBank/DDBJ databases">
        <authorList>
            <person name="Alioto T."/>
            <person name="Alioto T."/>
            <person name="Gomez Garrido J."/>
        </authorList>
    </citation>
    <scope>NUCLEOTIDE SEQUENCE</scope>
    <source>
        <strain evidence="4">A484AB</strain>
    </source>
</reference>
<dbReference type="Gene3D" id="3.10.10.10">
    <property type="entry name" value="HIV Type 1 Reverse Transcriptase, subunit A, domain 1"/>
    <property type="match status" value="1"/>
</dbReference>
<dbReference type="Proteomes" id="UP001152795">
    <property type="component" value="Unassembled WGS sequence"/>
</dbReference>
<dbReference type="InterPro" id="IPR021109">
    <property type="entry name" value="Peptidase_aspartic_dom_sf"/>
</dbReference>
<feature type="region of interest" description="Disordered" evidence="3">
    <location>
        <begin position="280"/>
        <end position="307"/>
    </location>
</feature>
<evidence type="ECO:0000313" key="5">
    <source>
        <dbReference type="Proteomes" id="UP001152795"/>
    </source>
</evidence>
<dbReference type="SUPFAM" id="SSF56672">
    <property type="entry name" value="DNA/RNA polymerases"/>
    <property type="match status" value="1"/>
</dbReference>
<comment type="cofactor">
    <cofactor evidence="1">
        <name>a divalent metal cation</name>
        <dbReference type="ChEBI" id="CHEBI:60240"/>
    </cofactor>
</comment>
<feature type="compositionally biased region" description="Low complexity" evidence="3">
    <location>
        <begin position="280"/>
        <end position="295"/>
    </location>
</feature>
<dbReference type="EMBL" id="CACRXK020006909">
    <property type="protein sequence ID" value="CAB4010799.1"/>
    <property type="molecule type" value="Genomic_DNA"/>
</dbReference>
<dbReference type="PANTHER" id="PTHR37984:SF11">
    <property type="entry name" value="INTEGRASE CATALYTIC DOMAIN-CONTAINING PROTEIN"/>
    <property type="match status" value="1"/>
</dbReference>
<dbReference type="InterPro" id="IPR001969">
    <property type="entry name" value="Aspartic_peptidase_AS"/>
</dbReference>
<organism evidence="4 5">
    <name type="scientific">Paramuricea clavata</name>
    <name type="common">Red gorgonian</name>
    <name type="synonym">Violescent sea-whip</name>
    <dbReference type="NCBI Taxonomy" id="317549"/>
    <lineage>
        <taxon>Eukaryota</taxon>
        <taxon>Metazoa</taxon>
        <taxon>Cnidaria</taxon>
        <taxon>Anthozoa</taxon>
        <taxon>Octocorallia</taxon>
        <taxon>Malacalcyonacea</taxon>
        <taxon>Plexauridae</taxon>
        <taxon>Paramuricea</taxon>
    </lineage>
</organism>
<sequence>MEKTFTLSQILDYGRALARTDQQTKEIIKKDISDGNEEYTNQLQQDHRRPRTTSKYSSSSSKRCFKCGLGFPHKDNQKCPAVDKECYKCHKGGHFARVCKTTGGATSSFQRVNKVDERHSSTHKSTSNSSSDSDSGSEHMFTVQQAQQSKHPYSTVRVNGVPMKMMVDSGASVNVLGPEDFEHLSKQSKEPISLKKTNTKIRAFGENNPIPLLGKVETLVESKHCMTVATIYITASQYGKLLSNTTAQQLRLIKFDLNSVSQQAVQEGDLDRKALRQTTTQVQIPTTTSNSTSSNGEKRTKVCTSTPDTGRVSTLLEEYADVFEGVGHLKGFEQKLHIDDSVPPVAQTYRRIPFNLRPQLKKWIQESQDNDLIEPVVNKSTEWVSGVVIVPKPKNPDEIRVCGDYRRVNEAIKREHHPMPTIEELTDNMSNAAHFSRLDLRSGYHQIVLNEESRALLLLSGRNAAAPTIRSCRRFERNPGWWYIVSQTYSDARFKKTFRVSRNTFSFILERIRHVLERKTVVEEPVEPAFRLAICLYRLGRGTYYHTISELCGLGLSTVAKITREVSEAIVEVLWDESVNKYMPNSEDTFRNKILDMEEMWQFPCCWAAIDGCHIPLKCPPGGMEACKEYHNFKNFYSIVLMALVDSHYRFIWGSCGYPGNSHDSIIFQSTELWSNIKDGDGLPSMGKVGMQTVPPLIVGDSAFPLAPWLMKPYTNAALSPKQRYFNYRLSRARMVTEGAYGQLKGRWRVLLRKCESTSTNVRTFALACMVLHNICLTLGDTMPKKLDLTVDLATNGKRDRERIREVLQMRNCTKVRDSSSDAEKIRAALTEKLWLEKETGQIY</sequence>
<dbReference type="GO" id="GO:0006508">
    <property type="term" value="P:proteolysis"/>
    <property type="evidence" value="ECO:0007669"/>
    <property type="project" value="InterPro"/>
</dbReference>
<dbReference type="InterPro" id="IPR043128">
    <property type="entry name" value="Rev_trsase/Diguanyl_cyclase"/>
</dbReference>
<name>A0A6S7I1L0_PARCT</name>
<proteinExistence type="predicted"/>
<gene>
    <name evidence="4" type="ORF">PACLA_8A041950</name>
</gene>